<dbReference type="GO" id="GO:0009401">
    <property type="term" value="P:phosphoenolpyruvate-dependent sugar phosphotransferase system"/>
    <property type="evidence" value="ECO:0007669"/>
    <property type="project" value="UniProtKB-KW"/>
</dbReference>
<accession>G4NMI7</accession>
<dbReference type="EMBL" id="CP002401">
    <property type="protein sequence ID" value="AEP35181.1"/>
    <property type="molecule type" value="Genomic_DNA"/>
</dbReference>
<keyword evidence="4" id="KW-0598">Phosphotransferase system</keyword>
<protein>
    <submittedName>
        <fullName evidence="6">Phosphocarrier protein HPr</fullName>
    </submittedName>
</protein>
<dbReference type="InterPro" id="IPR050399">
    <property type="entry name" value="HPr"/>
</dbReference>
<evidence type="ECO:0000256" key="3">
    <source>
        <dbReference type="ARBA" id="ARBA00022490"/>
    </source>
</evidence>
<evidence type="ECO:0000256" key="4">
    <source>
        <dbReference type="ARBA" id="ARBA00022683"/>
    </source>
</evidence>
<dbReference type="GO" id="GO:0005737">
    <property type="term" value="C:cytoplasm"/>
    <property type="evidence" value="ECO:0007669"/>
    <property type="project" value="UniProtKB-SubCell"/>
</dbReference>
<dbReference type="InterPro" id="IPR035895">
    <property type="entry name" value="HPr-like_sf"/>
</dbReference>
<dbReference type="PRINTS" id="PR00107">
    <property type="entry name" value="PHOSPHOCPHPR"/>
</dbReference>
<dbReference type="InterPro" id="IPR002114">
    <property type="entry name" value="PTS_HPr_Ser_P_site"/>
</dbReference>
<dbReference type="Proteomes" id="UP000009287">
    <property type="component" value="Chromosome"/>
</dbReference>
<dbReference type="CDD" id="cd00367">
    <property type="entry name" value="PTS-HPr_like"/>
    <property type="match status" value="1"/>
</dbReference>
<dbReference type="InterPro" id="IPR000032">
    <property type="entry name" value="HPr-like"/>
</dbReference>
<comment type="similarity">
    <text evidence="2">Belongs to the HPr family.</text>
</comment>
<dbReference type="PATRIC" id="fig|580047.4.peg.371"/>
<dbReference type="SUPFAM" id="SSF55594">
    <property type="entry name" value="HPr-like"/>
    <property type="match status" value="1"/>
</dbReference>
<keyword evidence="3" id="KW-0963">Cytoplasm</keyword>
<dbReference type="PROSITE" id="PS00589">
    <property type="entry name" value="PTS_HPR_SER"/>
    <property type="match status" value="1"/>
</dbReference>
<organism evidence="6 7">
    <name type="scientific">Chlamydia trachomatis serovar A (strain A2497)</name>
    <dbReference type="NCBI Taxonomy" id="580047"/>
    <lineage>
        <taxon>Bacteria</taxon>
        <taxon>Pseudomonadati</taxon>
        <taxon>Chlamydiota</taxon>
        <taxon>Chlamydiia</taxon>
        <taxon>Chlamydiales</taxon>
        <taxon>Chlamydiaceae</taxon>
        <taxon>Chlamydia/Chlamydophila group</taxon>
        <taxon>Chlamydia</taxon>
    </lineage>
</organism>
<dbReference type="KEGG" id="cra:CTO_0365"/>
<evidence type="ECO:0000313" key="7">
    <source>
        <dbReference type="Proteomes" id="UP000009287"/>
    </source>
</evidence>
<evidence type="ECO:0000256" key="1">
    <source>
        <dbReference type="ARBA" id="ARBA00004496"/>
    </source>
</evidence>
<evidence type="ECO:0000256" key="2">
    <source>
        <dbReference type="ARBA" id="ARBA00010736"/>
    </source>
</evidence>
<dbReference type="PANTHER" id="PTHR33705">
    <property type="entry name" value="PHOSPHOCARRIER PROTEIN HPR"/>
    <property type="match status" value="1"/>
</dbReference>
<feature type="domain" description="HPr" evidence="5">
    <location>
        <begin position="39"/>
        <end position="126"/>
    </location>
</feature>
<dbReference type="Pfam" id="PF00381">
    <property type="entry name" value="PTS-HPr"/>
    <property type="match status" value="1"/>
</dbReference>
<reference evidence="6 7" key="1">
    <citation type="journal article" date="2011" name="J. Exp. Med.">
        <title>A live-attenuated chlamydial vaccine protects against trachoma in nonhuman primates.</title>
        <authorList>
            <person name="Kari L."/>
            <person name="Whitmire W.M."/>
            <person name="Olivares-Zavaleta N."/>
            <person name="Goheen M.M."/>
            <person name="Taylor L.D."/>
            <person name="Carlson J.H."/>
            <person name="Sturdevant G.L."/>
            <person name="Lu C."/>
            <person name="Bakios L.E."/>
            <person name="Randall L.B."/>
            <person name="Parnell M.J."/>
            <person name="Zhong G."/>
            <person name="Caldwell H.D."/>
        </authorList>
    </citation>
    <scope>NUCLEOTIDE SEQUENCE [LARGE SCALE GENOMIC DNA]</scope>
    <source>
        <strain evidence="6 7">A2497</strain>
    </source>
</reference>
<dbReference type="NCBIfam" id="TIGR01003">
    <property type="entry name" value="PTS_HPr_family"/>
    <property type="match status" value="1"/>
</dbReference>
<evidence type="ECO:0000313" key="6">
    <source>
        <dbReference type="EMBL" id="AEP35181.1"/>
    </source>
</evidence>
<dbReference type="PROSITE" id="PS51350">
    <property type="entry name" value="PTS_HPR_DOM"/>
    <property type="match status" value="1"/>
</dbReference>
<comment type="subcellular location">
    <subcellularLocation>
        <location evidence="1">Cytoplasm</location>
    </subcellularLocation>
</comment>
<gene>
    <name evidence="6" type="ordered locus">CTO_0365</name>
</gene>
<evidence type="ECO:0000259" key="5">
    <source>
        <dbReference type="PROSITE" id="PS51350"/>
    </source>
</evidence>
<dbReference type="AlphaFoldDB" id="G4NMI7"/>
<dbReference type="PANTHER" id="PTHR33705:SF2">
    <property type="entry name" value="PHOSPHOCARRIER PROTEIN NPR"/>
    <property type="match status" value="1"/>
</dbReference>
<dbReference type="Gene3D" id="3.30.1340.10">
    <property type="entry name" value="HPr-like"/>
    <property type="match status" value="1"/>
</dbReference>
<sequence length="126" mass="13646">MDLVYHHFVFTRTGKNTMSGGNDSVLHRPVEAPLMEDGELSAVFTIRNSSGIHVRPAGTIVKLFEGEECEATLTYLGKTVNARSVMSILMLGASYNGEVAVHIKGPSASRVMQKLSEVFNSGFGEL</sequence>
<proteinExistence type="inferred from homology"/>
<name>G4NMI7_CHLT4</name>